<keyword evidence="8" id="KW-1185">Reference proteome</keyword>
<comment type="subcellular location">
    <subcellularLocation>
        <location evidence="1">Membrane</location>
        <topology evidence="1">Multi-pass membrane protein</topology>
    </subcellularLocation>
</comment>
<keyword evidence="2" id="KW-0812">Transmembrane</keyword>
<dbReference type="Pfam" id="PF07291">
    <property type="entry name" value="MauE"/>
    <property type="match status" value="1"/>
</dbReference>
<organism evidence="7 8">
    <name type="scientific">Nocardiopsis composta</name>
    <dbReference type="NCBI Taxonomy" id="157465"/>
    <lineage>
        <taxon>Bacteria</taxon>
        <taxon>Bacillati</taxon>
        <taxon>Actinomycetota</taxon>
        <taxon>Actinomycetes</taxon>
        <taxon>Streptosporangiales</taxon>
        <taxon>Nocardiopsidaceae</taxon>
        <taxon>Nocardiopsis</taxon>
    </lineage>
</organism>
<sequence>MLATLLQIQPPIVALMLLLGAAAKAADRSAAGQGPASLLPRSLHRPFQVLAVAAEALLAVALLVLGGPLGDLARGAAAVLFAASAAALVVVRRRDPGMGCGCFGGLSTTPVGWRSIGRAGLLAAASAASIGAAGTGTAVLADPTWAAAGLAAVELGAILALSPELNEAVARVARREPCEVRPVPVRRTMNRLRASDVWRSVPATLDSEKPQPVDVWRNGCWRLFRFDGRRYGRPVHVVFAVELHGRDPQVRAAVIDIGNGATLAVLGEIADDGSTPLPRNRNGVPQPTNTVLPRTPRRFPGRNIPSARRSRDRIADTGSGPGQPN</sequence>
<feature type="domain" description="Methylamine utilisation protein MauE" evidence="6">
    <location>
        <begin position="5"/>
        <end position="128"/>
    </location>
</feature>
<evidence type="ECO:0000256" key="5">
    <source>
        <dbReference type="SAM" id="MobiDB-lite"/>
    </source>
</evidence>
<dbReference type="AlphaFoldDB" id="A0A7W8QMZ1"/>
<feature type="region of interest" description="Disordered" evidence="5">
    <location>
        <begin position="273"/>
        <end position="325"/>
    </location>
</feature>
<evidence type="ECO:0000313" key="8">
    <source>
        <dbReference type="Proteomes" id="UP000572635"/>
    </source>
</evidence>
<dbReference type="GO" id="GO:0030416">
    <property type="term" value="P:methylamine metabolic process"/>
    <property type="evidence" value="ECO:0007669"/>
    <property type="project" value="InterPro"/>
</dbReference>
<dbReference type="UniPathway" id="UPA00895"/>
<evidence type="ECO:0000313" key="7">
    <source>
        <dbReference type="EMBL" id="MBB5433442.1"/>
    </source>
</evidence>
<dbReference type="RefSeq" id="WP_184393204.1">
    <property type="nucleotide sequence ID" value="NZ_BAAAJD010000014.1"/>
</dbReference>
<gene>
    <name evidence="7" type="ORF">HDA36_003526</name>
</gene>
<evidence type="ECO:0000256" key="2">
    <source>
        <dbReference type="ARBA" id="ARBA00022692"/>
    </source>
</evidence>
<keyword evidence="4" id="KW-0472">Membrane</keyword>
<dbReference type="Proteomes" id="UP000572635">
    <property type="component" value="Unassembled WGS sequence"/>
</dbReference>
<dbReference type="GO" id="GO:0016020">
    <property type="term" value="C:membrane"/>
    <property type="evidence" value="ECO:0007669"/>
    <property type="project" value="UniProtKB-SubCell"/>
</dbReference>
<evidence type="ECO:0000256" key="1">
    <source>
        <dbReference type="ARBA" id="ARBA00004141"/>
    </source>
</evidence>
<reference evidence="7 8" key="1">
    <citation type="submission" date="2020-08" db="EMBL/GenBank/DDBJ databases">
        <title>Sequencing the genomes of 1000 actinobacteria strains.</title>
        <authorList>
            <person name="Klenk H.-P."/>
        </authorList>
    </citation>
    <scope>NUCLEOTIDE SEQUENCE [LARGE SCALE GENOMIC DNA]</scope>
    <source>
        <strain evidence="7 8">DSM 44551</strain>
    </source>
</reference>
<protein>
    <recommendedName>
        <fullName evidence="6">Methylamine utilisation protein MauE domain-containing protein</fullName>
    </recommendedName>
</protein>
<evidence type="ECO:0000256" key="4">
    <source>
        <dbReference type="ARBA" id="ARBA00023136"/>
    </source>
</evidence>
<evidence type="ECO:0000256" key="3">
    <source>
        <dbReference type="ARBA" id="ARBA00022989"/>
    </source>
</evidence>
<dbReference type="InterPro" id="IPR009908">
    <property type="entry name" value="Methylamine_util_MauE"/>
</dbReference>
<evidence type="ECO:0000259" key="6">
    <source>
        <dbReference type="Pfam" id="PF07291"/>
    </source>
</evidence>
<feature type="compositionally biased region" description="Polar residues" evidence="5">
    <location>
        <begin position="283"/>
        <end position="292"/>
    </location>
</feature>
<keyword evidence="3" id="KW-1133">Transmembrane helix</keyword>
<accession>A0A7W8QMZ1</accession>
<proteinExistence type="predicted"/>
<dbReference type="EMBL" id="JACHDB010000001">
    <property type="protein sequence ID" value="MBB5433442.1"/>
    <property type="molecule type" value="Genomic_DNA"/>
</dbReference>
<comment type="caution">
    <text evidence="7">The sequence shown here is derived from an EMBL/GenBank/DDBJ whole genome shotgun (WGS) entry which is preliminary data.</text>
</comment>
<name>A0A7W8QMZ1_9ACTN</name>